<comment type="caution">
    <text evidence="1">The sequence shown here is derived from an EMBL/GenBank/DDBJ whole genome shotgun (WGS) entry which is preliminary data.</text>
</comment>
<protein>
    <recommendedName>
        <fullName evidence="3">ATP-binding protein</fullName>
    </recommendedName>
</protein>
<proteinExistence type="predicted"/>
<dbReference type="RefSeq" id="WP_087299979.1">
    <property type="nucleotide sequence ID" value="NZ_NFKP01000003.1"/>
</dbReference>
<gene>
    <name evidence="1" type="ORF">B5F11_04635</name>
</gene>
<organism evidence="1 2">
    <name type="scientific">Anaerotruncus colihominis</name>
    <dbReference type="NCBI Taxonomy" id="169435"/>
    <lineage>
        <taxon>Bacteria</taxon>
        <taxon>Bacillati</taxon>
        <taxon>Bacillota</taxon>
        <taxon>Clostridia</taxon>
        <taxon>Eubacteriales</taxon>
        <taxon>Oscillospiraceae</taxon>
        <taxon>Anaerotruncus</taxon>
    </lineage>
</organism>
<evidence type="ECO:0008006" key="3">
    <source>
        <dbReference type="Google" id="ProtNLM"/>
    </source>
</evidence>
<name>A0A1Y4N4W4_9FIRM</name>
<dbReference type="InterPro" id="IPR027417">
    <property type="entry name" value="P-loop_NTPase"/>
</dbReference>
<accession>A0A1Y4N4W4</accession>
<reference evidence="2" key="1">
    <citation type="submission" date="2017-04" db="EMBL/GenBank/DDBJ databases">
        <title>Function of individual gut microbiota members based on whole genome sequencing of pure cultures obtained from chicken caecum.</title>
        <authorList>
            <person name="Medvecky M."/>
            <person name="Cejkova D."/>
            <person name="Polansky O."/>
            <person name="Karasova D."/>
            <person name="Kubasova T."/>
            <person name="Cizek A."/>
            <person name="Rychlik I."/>
        </authorList>
    </citation>
    <scope>NUCLEOTIDE SEQUENCE [LARGE SCALE GENOMIC DNA]</scope>
    <source>
        <strain evidence="2">An175</strain>
    </source>
</reference>
<dbReference type="EMBL" id="NFKP01000003">
    <property type="protein sequence ID" value="OUP70736.1"/>
    <property type="molecule type" value="Genomic_DNA"/>
</dbReference>
<evidence type="ECO:0000313" key="2">
    <source>
        <dbReference type="Proteomes" id="UP000196386"/>
    </source>
</evidence>
<dbReference type="Proteomes" id="UP000196386">
    <property type="component" value="Unassembled WGS sequence"/>
</dbReference>
<dbReference type="PANTHER" id="PTHR40396">
    <property type="entry name" value="ATPASE-LIKE PROTEIN"/>
    <property type="match status" value="1"/>
</dbReference>
<dbReference type="PANTHER" id="PTHR40396:SF1">
    <property type="entry name" value="ATPASE AAA-TYPE CORE DOMAIN-CONTAINING PROTEIN"/>
    <property type="match status" value="1"/>
</dbReference>
<dbReference type="SUPFAM" id="SSF52540">
    <property type="entry name" value="P-loop containing nucleoside triphosphate hydrolases"/>
    <property type="match status" value="1"/>
</dbReference>
<evidence type="ECO:0000313" key="1">
    <source>
        <dbReference type="EMBL" id="OUP70736.1"/>
    </source>
</evidence>
<sequence length="372" mass="42601">MVVLDILLDNFYAFKNFHMNLTYPKKIVGSCIREEHLADRPNFRYKKVNIIMGANASGKTTFGRTVMKIFNFIDKKNYMSLVEAICDRTKPASFSLDMASSSNILYRVTCTFMPCANDGKGYRSEDVKLEIRREKIRVNDSYESCVKRIEESEYIPSDNYMEELENMEKLGWLFEYPEDTARTIRFPINDETFPVVLEKILKALDPSIQRIEKLQEVESAYVIRIHDKSVILQNGELFTTNLLSSGTKAGVEVARVVSGLMQGLYTFYYCDEKFPYIHSDIEKAILAVMIESIRPNEQLFFTTHNTDILDMDLPKHSFSFFRKSACNVEEPITCISASSLLKRSTDSLKNAVENDLFCTAPAVDAIYALSDS</sequence>
<dbReference type="AlphaFoldDB" id="A0A1Y4N4W4"/>
<dbReference type="Gene3D" id="3.40.50.300">
    <property type="entry name" value="P-loop containing nucleotide triphosphate hydrolases"/>
    <property type="match status" value="1"/>
</dbReference>